<evidence type="ECO:0000313" key="1">
    <source>
        <dbReference type="EMBL" id="TCZ56696.1"/>
    </source>
</evidence>
<accession>A0A4R4DB87</accession>
<protein>
    <submittedName>
        <fullName evidence="1">Uncharacterized protein</fullName>
    </submittedName>
</protein>
<reference evidence="1 2" key="1">
    <citation type="submission" date="2019-03" db="EMBL/GenBank/DDBJ databases">
        <title>Paracraurococcus aquatilis NE82 genome sequence.</title>
        <authorList>
            <person name="Zhao Y."/>
            <person name="Du Z."/>
        </authorList>
    </citation>
    <scope>NUCLEOTIDE SEQUENCE [LARGE SCALE GENOMIC DNA]</scope>
    <source>
        <strain evidence="1 2">NE82</strain>
    </source>
</reference>
<gene>
    <name evidence="1" type="ORF">EXY23_19100</name>
</gene>
<evidence type="ECO:0000313" key="2">
    <source>
        <dbReference type="Proteomes" id="UP000295023"/>
    </source>
</evidence>
<proteinExistence type="predicted"/>
<keyword evidence="2" id="KW-1185">Reference proteome</keyword>
<organism evidence="1 2">
    <name type="scientific">Roseicella aquatilis</name>
    <dbReference type="NCBI Taxonomy" id="2527868"/>
    <lineage>
        <taxon>Bacteria</taxon>
        <taxon>Pseudomonadati</taxon>
        <taxon>Pseudomonadota</taxon>
        <taxon>Alphaproteobacteria</taxon>
        <taxon>Acetobacterales</taxon>
        <taxon>Roseomonadaceae</taxon>
        <taxon>Roseicella</taxon>
    </lineage>
</organism>
<dbReference type="OrthoDB" id="282364at2"/>
<dbReference type="Proteomes" id="UP000295023">
    <property type="component" value="Unassembled WGS sequence"/>
</dbReference>
<dbReference type="AlphaFoldDB" id="A0A4R4DB87"/>
<comment type="caution">
    <text evidence="1">The sequence shown here is derived from an EMBL/GenBank/DDBJ whole genome shotgun (WGS) entry which is preliminary data.</text>
</comment>
<dbReference type="EMBL" id="SKBM01000021">
    <property type="protein sequence ID" value="TCZ56696.1"/>
    <property type="molecule type" value="Genomic_DNA"/>
</dbReference>
<dbReference type="RefSeq" id="WP_132293147.1">
    <property type="nucleotide sequence ID" value="NZ_SKBM01000021.1"/>
</dbReference>
<name>A0A4R4DB87_9PROT</name>
<sequence length="353" mass="37715">MSARLPRRAALRLARGLLLLGLAGCAGVGPQRLDLDQIGYADALGEGLKRQMLLNMVRLRYADVPTFLAVSQVISGYQLQTTATAGLNAYPNAAPGNYATVGGTVQYTTRPTFTLTPVTGQRFAQSYLRPLAPAELLSLAQSGAPVDLLFRLGVQSVNGLPNGATSGGRAQEASGGFLALMQALRQIQSAGAVNLRFERQQGGPRVFLLLDADHAPAATAVRQARQLLGVPPGTREVEVVYGRLPNGRAQVAVLTRSVLQILYELGGRIEVAEADVRRGETRPTDPGEGLIRIHQGDREPRDAYAAVPYRGRCFWVDAADYRSKGAFSFAYVLQVLAESGQGQPTPIVTIPAQ</sequence>